<proteinExistence type="predicted"/>
<dbReference type="Gene3D" id="3.10.180.10">
    <property type="entry name" value="2,3-Dihydroxybiphenyl 1,2-Dioxygenase, domain 1"/>
    <property type="match status" value="1"/>
</dbReference>
<sequence length="144" mass="15485">MSLEPRISVITLGVEDVAASADFYTRVGLKKSRESDGSVAFFQLGGGLVLALFGRGDLARDASLPEHKASGASMSIGYNTRSALETDKLVAAFVAAGGRLVKEPEKTFWGGYGGYVADPDGHIWEIVYNPHWLLDEDGRLIIPE</sequence>
<keyword evidence="3" id="KW-1185">Reference proteome</keyword>
<dbReference type="RefSeq" id="WP_319845470.1">
    <property type="nucleotide sequence ID" value="NZ_JAXAFJ010000011.1"/>
</dbReference>
<dbReference type="PANTHER" id="PTHR36503:SF1">
    <property type="entry name" value="BLR2520 PROTEIN"/>
    <property type="match status" value="1"/>
</dbReference>
<dbReference type="InterPro" id="IPR004360">
    <property type="entry name" value="Glyas_Fos-R_dOase_dom"/>
</dbReference>
<organism evidence="2 3">
    <name type="scientific">Terrihabitans rhizophilus</name>
    <dbReference type="NCBI Taxonomy" id="3092662"/>
    <lineage>
        <taxon>Bacteria</taxon>
        <taxon>Pseudomonadati</taxon>
        <taxon>Pseudomonadota</taxon>
        <taxon>Alphaproteobacteria</taxon>
        <taxon>Hyphomicrobiales</taxon>
        <taxon>Terrihabitans</taxon>
    </lineage>
</organism>
<dbReference type="InterPro" id="IPR029068">
    <property type="entry name" value="Glyas_Bleomycin-R_OHBP_Dase"/>
</dbReference>
<protein>
    <submittedName>
        <fullName evidence="2">VOC family protein</fullName>
    </submittedName>
</protein>
<reference evidence="2 3" key="1">
    <citation type="submission" date="2023-11" db="EMBL/GenBank/DDBJ databases">
        <authorList>
            <person name="Bao R."/>
        </authorList>
    </citation>
    <scope>NUCLEOTIDE SEQUENCE [LARGE SCALE GENOMIC DNA]</scope>
    <source>
        <strain evidence="2 3">PJ23</strain>
    </source>
</reference>
<dbReference type="CDD" id="cd07251">
    <property type="entry name" value="VOC_like"/>
    <property type="match status" value="1"/>
</dbReference>
<gene>
    <name evidence="2" type="ORF">SCD90_14810</name>
</gene>
<feature type="domain" description="VOC" evidence="1">
    <location>
        <begin position="6"/>
        <end position="129"/>
    </location>
</feature>
<comment type="caution">
    <text evidence="2">The sequence shown here is derived from an EMBL/GenBank/DDBJ whole genome shotgun (WGS) entry which is preliminary data.</text>
</comment>
<accession>A0ABU4RRV7</accession>
<evidence type="ECO:0000313" key="2">
    <source>
        <dbReference type="EMBL" id="MDX6807341.1"/>
    </source>
</evidence>
<dbReference type="EMBL" id="JAXAFJ010000011">
    <property type="protein sequence ID" value="MDX6807341.1"/>
    <property type="molecule type" value="Genomic_DNA"/>
</dbReference>
<evidence type="ECO:0000259" key="1">
    <source>
        <dbReference type="PROSITE" id="PS51819"/>
    </source>
</evidence>
<evidence type="ECO:0000313" key="3">
    <source>
        <dbReference type="Proteomes" id="UP001274321"/>
    </source>
</evidence>
<dbReference type="Proteomes" id="UP001274321">
    <property type="component" value="Unassembled WGS sequence"/>
</dbReference>
<dbReference type="PANTHER" id="PTHR36503">
    <property type="entry name" value="BLR2520 PROTEIN"/>
    <property type="match status" value="1"/>
</dbReference>
<dbReference type="SUPFAM" id="SSF54593">
    <property type="entry name" value="Glyoxalase/Bleomycin resistance protein/Dihydroxybiphenyl dioxygenase"/>
    <property type="match status" value="1"/>
</dbReference>
<dbReference type="InterPro" id="IPR037523">
    <property type="entry name" value="VOC_core"/>
</dbReference>
<name>A0ABU4RRV7_9HYPH</name>
<dbReference type="PROSITE" id="PS51819">
    <property type="entry name" value="VOC"/>
    <property type="match status" value="1"/>
</dbReference>
<dbReference type="Pfam" id="PF00903">
    <property type="entry name" value="Glyoxalase"/>
    <property type="match status" value="1"/>
</dbReference>